<evidence type="ECO:0008006" key="5">
    <source>
        <dbReference type="Google" id="ProtNLM"/>
    </source>
</evidence>
<keyword evidence="2" id="KW-0472">Membrane</keyword>
<feature type="region of interest" description="Disordered" evidence="1">
    <location>
        <begin position="1"/>
        <end position="30"/>
    </location>
</feature>
<dbReference type="Proteomes" id="UP001142325">
    <property type="component" value="Unassembled WGS sequence"/>
</dbReference>
<protein>
    <recommendedName>
        <fullName evidence="5">Cell division protein FtsL</fullName>
    </recommendedName>
</protein>
<name>A0A9W6HU16_9MICO</name>
<keyword evidence="2" id="KW-1133">Transmembrane helix</keyword>
<keyword evidence="2" id="KW-0812">Transmembrane</keyword>
<feature type="transmembrane region" description="Helical" evidence="2">
    <location>
        <begin position="38"/>
        <end position="58"/>
    </location>
</feature>
<feature type="region of interest" description="Disordered" evidence="1">
    <location>
        <begin position="154"/>
        <end position="188"/>
    </location>
</feature>
<dbReference type="AlphaFoldDB" id="A0A9W6HU16"/>
<proteinExistence type="predicted"/>
<evidence type="ECO:0000313" key="3">
    <source>
        <dbReference type="EMBL" id="GLK02149.1"/>
    </source>
</evidence>
<organism evidence="3 4">
    <name type="scientific">Microbacterium keratanolyticum</name>
    <dbReference type="NCBI Taxonomy" id="67574"/>
    <lineage>
        <taxon>Bacteria</taxon>
        <taxon>Bacillati</taxon>
        <taxon>Actinomycetota</taxon>
        <taxon>Actinomycetes</taxon>
        <taxon>Micrococcales</taxon>
        <taxon>Microbacteriaceae</taxon>
        <taxon>Microbacterium</taxon>
    </lineage>
</organism>
<reference evidence="3" key="1">
    <citation type="journal article" date="2014" name="Int. J. Syst. Evol. Microbiol.">
        <title>Complete genome sequence of Corynebacterium casei LMG S-19264T (=DSM 44701T), isolated from a smear-ripened cheese.</title>
        <authorList>
            <consortium name="US DOE Joint Genome Institute (JGI-PGF)"/>
            <person name="Walter F."/>
            <person name="Albersmeier A."/>
            <person name="Kalinowski J."/>
            <person name="Ruckert C."/>
        </authorList>
    </citation>
    <scope>NUCLEOTIDE SEQUENCE</scope>
    <source>
        <strain evidence="3">VKM Ac-1958</strain>
    </source>
</reference>
<keyword evidence="4" id="KW-1185">Reference proteome</keyword>
<comment type="caution">
    <text evidence="3">The sequence shown here is derived from an EMBL/GenBank/DDBJ whole genome shotgun (WGS) entry which is preliminary data.</text>
</comment>
<dbReference type="EMBL" id="BSET01000002">
    <property type="protein sequence ID" value="GLK02149.1"/>
    <property type="molecule type" value="Genomic_DNA"/>
</dbReference>
<evidence type="ECO:0000256" key="1">
    <source>
        <dbReference type="SAM" id="MobiDB-lite"/>
    </source>
</evidence>
<sequence length="188" mass="19454">MSIATPQLRLPVTPTPAPVRERALRPLERPQPRRRPKLAFAIIALAGAALIGIAQMALSIATTQDSFVVAELTQQQRELTWQAQAIEESIAGASSPQVLASNADSLGMVVGGSPSYLRLSDGALIGMGTAAGWNSTVNPNGWSAVPNALVSDTPPVAEATAPTGDVQPVVEEPALPPVAQGLPSPTTR</sequence>
<dbReference type="RefSeq" id="WP_271171550.1">
    <property type="nucleotide sequence ID" value="NZ_BAAAUM010000002.1"/>
</dbReference>
<reference evidence="3" key="2">
    <citation type="submission" date="2023-01" db="EMBL/GenBank/DDBJ databases">
        <authorList>
            <person name="Sun Q."/>
            <person name="Evtushenko L."/>
        </authorList>
    </citation>
    <scope>NUCLEOTIDE SEQUENCE</scope>
    <source>
        <strain evidence="3">VKM Ac-1958</strain>
    </source>
</reference>
<accession>A0A9W6HU16</accession>
<feature type="compositionally biased region" description="Low complexity" evidence="1">
    <location>
        <begin position="166"/>
        <end position="180"/>
    </location>
</feature>
<evidence type="ECO:0000313" key="4">
    <source>
        <dbReference type="Proteomes" id="UP001142325"/>
    </source>
</evidence>
<feature type="compositionally biased region" description="Basic and acidic residues" evidence="1">
    <location>
        <begin position="19"/>
        <end position="30"/>
    </location>
</feature>
<evidence type="ECO:0000256" key="2">
    <source>
        <dbReference type="SAM" id="Phobius"/>
    </source>
</evidence>
<gene>
    <name evidence="3" type="ORF">GCM10017596_18640</name>
</gene>